<reference evidence="2 3" key="1">
    <citation type="journal article" date="2012" name="Genome Biol.">
        <title>Genome and low-iron response of an oceanic diatom adapted to chronic iron limitation.</title>
        <authorList>
            <person name="Lommer M."/>
            <person name="Specht M."/>
            <person name="Roy A.S."/>
            <person name="Kraemer L."/>
            <person name="Andreson R."/>
            <person name="Gutowska M.A."/>
            <person name="Wolf J."/>
            <person name="Bergner S.V."/>
            <person name="Schilhabel M.B."/>
            <person name="Klostermeier U.C."/>
            <person name="Beiko R.G."/>
            <person name="Rosenstiel P."/>
            <person name="Hippler M."/>
            <person name="Laroche J."/>
        </authorList>
    </citation>
    <scope>NUCLEOTIDE SEQUENCE [LARGE SCALE GENOMIC DNA]</scope>
    <source>
        <strain evidence="2 3">CCMP1005</strain>
    </source>
</reference>
<feature type="region of interest" description="Disordered" evidence="1">
    <location>
        <begin position="26"/>
        <end position="48"/>
    </location>
</feature>
<dbReference type="Proteomes" id="UP000266841">
    <property type="component" value="Unassembled WGS sequence"/>
</dbReference>
<sequence>MPLNRSQSTRPFLGAATFIVHVIRRGGQGENHKNAASETTNAASETKGHVKDAIASIPDKDSSLFEVGNPINTTVMAPGMSGMDAFVGSPHNRSLARRGTLRVDGRTGPGAMSRRHVPSPPVPPPSP</sequence>
<feature type="compositionally biased region" description="Low complexity" evidence="1">
    <location>
        <begin position="36"/>
        <end position="45"/>
    </location>
</feature>
<feature type="compositionally biased region" description="Pro residues" evidence="1">
    <location>
        <begin position="118"/>
        <end position="127"/>
    </location>
</feature>
<evidence type="ECO:0000256" key="1">
    <source>
        <dbReference type="SAM" id="MobiDB-lite"/>
    </source>
</evidence>
<gene>
    <name evidence="2" type="ORF">THAOC_13659</name>
</gene>
<dbReference type="AlphaFoldDB" id="K0SWV1"/>
<evidence type="ECO:0000313" key="3">
    <source>
        <dbReference type="Proteomes" id="UP000266841"/>
    </source>
</evidence>
<protein>
    <submittedName>
        <fullName evidence="2">Uncharacterized protein</fullName>
    </submittedName>
</protein>
<feature type="region of interest" description="Disordered" evidence="1">
    <location>
        <begin position="88"/>
        <end position="127"/>
    </location>
</feature>
<proteinExistence type="predicted"/>
<comment type="caution">
    <text evidence="2">The sequence shown here is derived from an EMBL/GenBank/DDBJ whole genome shotgun (WGS) entry which is preliminary data.</text>
</comment>
<dbReference type="EMBL" id="AGNL01015769">
    <property type="protein sequence ID" value="EJK65471.1"/>
    <property type="molecule type" value="Genomic_DNA"/>
</dbReference>
<accession>K0SWV1</accession>
<evidence type="ECO:0000313" key="2">
    <source>
        <dbReference type="EMBL" id="EJK65471.1"/>
    </source>
</evidence>
<organism evidence="2 3">
    <name type="scientific">Thalassiosira oceanica</name>
    <name type="common">Marine diatom</name>
    <dbReference type="NCBI Taxonomy" id="159749"/>
    <lineage>
        <taxon>Eukaryota</taxon>
        <taxon>Sar</taxon>
        <taxon>Stramenopiles</taxon>
        <taxon>Ochrophyta</taxon>
        <taxon>Bacillariophyta</taxon>
        <taxon>Coscinodiscophyceae</taxon>
        <taxon>Thalassiosirophycidae</taxon>
        <taxon>Thalassiosirales</taxon>
        <taxon>Thalassiosiraceae</taxon>
        <taxon>Thalassiosira</taxon>
    </lineage>
</organism>
<feature type="non-terminal residue" evidence="2">
    <location>
        <position position="127"/>
    </location>
</feature>
<keyword evidence="3" id="KW-1185">Reference proteome</keyword>
<name>K0SWV1_THAOC</name>